<proteinExistence type="predicted"/>
<organism evidence="3 4">
    <name type="scientific">Calidris pygmaea</name>
    <name type="common">Spoon-billed sandpiper</name>
    <dbReference type="NCBI Taxonomy" id="425635"/>
    <lineage>
        <taxon>Eukaryota</taxon>
        <taxon>Metazoa</taxon>
        <taxon>Chordata</taxon>
        <taxon>Craniata</taxon>
        <taxon>Vertebrata</taxon>
        <taxon>Euteleostomi</taxon>
        <taxon>Archelosauria</taxon>
        <taxon>Archosauria</taxon>
        <taxon>Dinosauria</taxon>
        <taxon>Saurischia</taxon>
        <taxon>Theropoda</taxon>
        <taxon>Coelurosauria</taxon>
        <taxon>Aves</taxon>
        <taxon>Neognathae</taxon>
        <taxon>Neoaves</taxon>
        <taxon>Charadriiformes</taxon>
        <taxon>Scolopacidae</taxon>
        <taxon>Calidris</taxon>
    </lineage>
</organism>
<dbReference type="InterPro" id="IPR039683">
    <property type="entry name" value="Lsm12-like"/>
</dbReference>
<dbReference type="InterPro" id="IPR019181">
    <property type="entry name" value="LSM12_ABD"/>
</dbReference>
<dbReference type="InterPro" id="IPR047574">
    <property type="entry name" value="AD"/>
</dbReference>
<protein>
    <submittedName>
        <fullName evidence="3">LSM12 homolog</fullName>
    </submittedName>
</protein>
<feature type="compositionally biased region" description="Polar residues" evidence="1">
    <location>
        <begin position="216"/>
        <end position="234"/>
    </location>
</feature>
<evidence type="ECO:0000256" key="1">
    <source>
        <dbReference type="SAM" id="MobiDB-lite"/>
    </source>
</evidence>
<accession>A0A8C3JIM6</accession>
<evidence type="ECO:0000313" key="4">
    <source>
        <dbReference type="Proteomes" id="UP000694419"/>
    </source>
</evidence>
<dbReference type="PROSITE" id="PS52001">
    <property type="entry name" value="AD"/>
    <property type="match status" value="1"/>
</dbReference>
<feature type="domain" description="AD" evidence="2">
    <location>
        <begin position="125"/>
        <end position="213"/>
    </location>
</feature>
<sequence length="234" mass="26100">MQLVLVSLWRGSSSSRLYIRRKSPPRCHPPSISVPWGLLVAPGSPGGQFPAQGEGISFLMPWAHPETLPKCPSRGPWGQAMAPSCLFWHAAGHVPVGLHPSLHGYQGDRCQVASALTSPPWLWWDRAGDGWWLSREAGGRHGSRAPHHHPQAEVFFSPFPRSIKDCKWQEKNIVVMEEVVIAPPYQVENCKGKEGSALSHVRKIVEKHFRDVESQKVMQRSQAQQTQKETSLSS</sequence>
<keyword evidence="4" id="KW-1185">Reference proteome</keyword>
<dbReference type="Proteomes" id="UP000694419">
    <property type="component" value="Unplaced"/>
</dbReference>
<dbReference type="PANTHER" id="PTHR13542">
    <property type="entry name" value="LSM12 HOMOLOG"/>
    <property type="match status" value="1"/>
</dbReference>
<dbReference type="SMART" id="SM00995">
    <property type="entry name" value="AD"/>
    <property type="match status" value="1"/>
</dbReference>
<name>A0A8C3JIM6_9CHAR</name>
<reference evidence="3" key="2">
    <citation type="submission" date="2025-09" db="UniProtKB">
        <authorList>
            <consortium name="Ensembl"/>
        </authorList>
    </citation>
    <scope>IDENTIFICATION</scope>
</reference>
<dbReference type="AlphaFoldDB" id="A0A8C3JIM6"/>
<evidence type="ECO:0000259" key="2">
    <source>
        <dbReference type="PROSITE" id="PS52001"/>
    </source>
</evidence>
<dbReference type="Ensembl" id="ENSCPGT00000006974.1">
    <property type="protein sequence ID" value="ENSCPGP00000006329.1"/>
    <property type="gene ID" value="ENSCPGG00000004548.1"/>
</dbReference>
<reference evidence="3" key="1">
    <citation type="submission" date="2025-08" db="UniProtKB">
        <authorList>
            <consortium name="Ensembl"/>
        </authorList>
    </citation>
    <scope>IDENTIFICATION</scope>
</reference>
<feature type="region of interest" description="Disordered" evidence="1">
    <location>
        <begin position="215"/>
        <end position="234"/>
    </location>
</feature>
<evidence type="ECO:0000313" key="3">
    <source>
        <dbReference type="Ensembl" id="ENSCPGP00000006329.1"/>
    </source>
</evidence>
<dbReference type="Pfam" id="PF09793">
    <property type="entry name" value="AD"/>
    <property type="match status" value="1"/>
</dbReference>